<evidence type="ECO:0000256" key="4">
    <source>
        <dbReference type="ARBA" id="ARBA00022516"/>
    </source>
</evidence>
<keyword evidence="12 16" id="KW-0472">Membrane</keyword>
<dbReference type="Proteomes" id="UP001470230">
    <property type="component" value="Unassembled WGS sequence"/>
</dbReference>
<keyword evidence="10 16" id="KW-1133">Transmembrane helix</keyword>
<keyword evidence="4" id="KW-0444">Lipid biosynthesis</keyword>
<name>A0ABR2IDJ1_9EUKA</name>
<evidence type="ECO:0000256" key="14">
    <source>
        <dbReference type="ARBA" id="ARBA00023264"/>
    </source>
</evidence>
<dbReference type="EC" id="2.1.1.71" evidence="15"/>
<keyword evidence="5" id="KW-0489">Methyltransferase</keyword>
<dbReference type="Pfam" id="PF04191">
    <property type="entry name" value="PEMT"/>
    <property type="match status" value="1"/>
</dbReference>
<keyword evidence="6" id="KW-0808">Transferase</keyword>
<keyword evidence="13" id="KW-0594">Phospholipid biosynthesis</keyword>
<evidence type="ECO:0000256" key="5">
    <source>
        <dbReference type="ARBA" id="ARBA00022603"/>
    </source>
</evidence>
<evidence type="ECO:0000256" key="9">
    <source>
        <dbReference type="ARBA" id="ARBA00022824"/>
    </source>
</evidence>
<sequence>MGLSIATTIFPYIMYAITYKFPTFVRKYLTQKQIIEISQYLKIIDAICAFPTLYRAGVNGPGICVGLPLVFLGQYLNELVYTVLGDAGVYYGYELKTVKPRRIGGFPFTLVDPQYKGSIMTIIGGALCLNTTRDLMIIVIPWMVAYFSIIIVENTKTIY</sequence>
<dbReference type="InterPro" id="IPR007318">
    <property type="entry name" value="Phopholipid_MeTrfase"/>
</dbReference>
<evidence type="ECO:0000256" key="15">
    <source>
        <dbReference type="ARBA" id="ARBA00034137"/>
    </source>
</evidence>
<keyword evidence="18" id="KW-1185">Reference proteome</keyword>
<evidence type="ECO:0000256" key="3">
    <source>
        <dbReference type="ARBA" id="ARBA00005189"/>
    </source>
</evidence>
<evidence type="ECO:0000256" key="6">
    <source>
        <dbReference type="ARBA" id="ARBA00022679"/>
    </source>
</evidence>
<comment type="pathway">
    <text evidence="2">Phospholipid metabolism; phosphatidylcholine biosynthesis.</text>
</comment>
<dbReference type="InterPro" id="IPR024960">
    <property type="entry name" value="PEMT/MFAP"/>
</dbReference>
<evidence type="ECO:0000256" key="11">
    <source>
        <dbReference type="ARBA" id="ARBA00023098"/>
    </source>
</evidence>
<protein>
    <recommendedName>
        <fullName evidence="15">phosphatidyl-N-methylethanolamine N-methyltransferase</fullName>
        <ecNumber evidence="15">2.1.1.71</ecNumber>
    </recommendedName>
</protein>
<evidence type="ECO:0000256" key="7">
    <source>
        <dbReference type="ARBA" id="ARBA00022691"/>
    </source>
</evidence>
<organism evidence="17 18">
    <name type="scientific">Tritrichomonas musculus</name>
    <dbReference type="NCBI Taxonomy" id="1915356"/>
    <lineage>
        <taxon>Eukaryota</taxon>
        <taxon>Metamonada</taxon>
        <taxon>Parabasalia</taxon>
        <taxon>Tritrichomonadida</taxon>
        <taxon>Tritrichomonadidae</taxon>
        <taxon>Tritrichomonas</taxon>
    </lineage>
</organism>
<comment type="pathway">
    <text evidence="3">Lipid metabolism.</text>
</comment>
<keyword evidence="7" id="KW-0949">S-adenosyl-L-methionine</keyword>
<evidence type="ECO:0000256" key="8">
    <source>
        <dbReference type="ARBA" id="ARBA00022692"/>
    </source>
</evidence>
<reference evidence="17 18" key="1">
    <citation type="submission" date="2024-04" db="EMBL/GenBank/DDBJ databases">
        <title>Tritrichomonas musculus Genome.</title>
        <authorList>
            <person name="Alves-Ferreira E."/>
            <person name="Grigg M."/>
            <person name="Lorenzi H."/>
            <person name="Galac M."/>
        </authorList>
    </citation>
    <scope>NUCLEOTIDE SEQUENCE [LARGE SCALE GENOMIC DNA]</scope>
    <source>
        <strain evidence="17 18">EAF2021</strain>
    </source>
</reference>
<evidence type="ECO:0000256" key="13">
    <source>
        <dbReference type="ARBA" id="ARBA00023209"/>
    </source>
</evidence>
<keyword evidence="9" id="KW-0256">Endoplasmic reticulum</keyword>
<keyword evidence="11" id="KW-0443">Lipid metabolism</keyword>
<gene>
    <name evidence="17" type="ORF">M9Y10_012776</name>
</gene>
<evidence type="ECO:0000313" key="18">
    <source>
        <dbReference type="Proteomes" id="UP001470230"/>
    </source>
</evidence>
<accession>A0ABR2IDJ1</accession>
<feature type="transmembrane region" description="Helical" evidence="16">
    <location>
        <begin position="135"/>
        <end position="152"/>
    </location>
</feature>
<keyword evidence="14" id="KW-1208">Phospholipid metabolism</keyword>
<evidence type="ECO:0000256" key="1">
    <source>
        <dbReference type="ARBA" id="ARBA00004477"/>
    </source>
</evidence>
<dbReference type="PANTHER" id="PTHR15458:SF5">
    <property type="entry name" value="PHOSPHATIDYLETHANOLAMINE N-METHYLTRANSFERASE"/>
    <property type="match status" value="1"/>
</dbReference>
<proteinExistence type="predicted"/>
<comment type="subcellular location">
    <subcellularLocation>
        <location evidence="1">Endoplasmic reticulum membrane</location>
        <topology evidence="1">Multi-pass membrane protein</topology>
    </subcellularLocation>
</comment>
<evidence type="ECO:0000313" key="17">
    <source>
        <dbReference type="EMBL" id="KAK8861081.1"/>
    </source>
</evidence>
<evidence type="ECO:0000256" key="10">
    <source>
        <dbReference type="ARBA" id="ARBA00022989"/>
    </source>
</evidence>
<evidence type="ECO:0000256" key="12">
    <source>
        <dbReference type="ARBA" id="ARBA00023136"/>
    </source>
</evidence>
<dbReference type="PANTHER" id="PTHR15458">
    <property type="entry name" value="PHOSPHATIDYLETHANOLAMINE N-METHYLTRANSFERASE"/>
    <property type="match status" value="1"/>
</dbReference>
<dbReference type="EMBL" id="JAPFFF010000018">
    <property type="protein sequence ID" value="KAK8861081.1"/>
    <property type="molecule type" value="Genomic_DNA"/>
</dbReference>
<comment type="caution">
    <text evidence="17">The sequence shown here is derived from an EMBL/GenBank/DDBJ whole genome shotgun (WGS) entry which is preliminary data.</text>
</comment>
<evidence type="ECO:0000256" key="2">
    <source>
        <dbReference type="ARBA" id="ARBA00004969"/>
    </source>
</evidence>
<keyword evidence="8 16" id="KW-0812">Transmembrane</keyword>
<evidence type="ECO:0000256" key="16">
    <source>
        <dbReference type="SAM" id="Phobius"/>
    </source>
</evidence>